<feature type="transmembrane region" description="Helical" evidence="1">
    <location>
        <begin position="83"/>
        <end position="109"/>
    </location>
</feature>
<organism evidence="2">
    <name type="scientific">Chitinibacter mangrovi</name>
    <dbReference type="NCBI Taxonomy" id="3153927"/>
    <lineage>
        <taxon>Bacteria</taxon>
        <taxon>Pseudomonadati</taxon>
        <taxon>Pseudomonadota</taxon>
        <taxon>Betaproteobacteria</taxon>
        <taxon>Neisseriales</taxon>
        <taxon>Chitinibacteraceae</taxon>
        <taxon>Chitinibacter</taxon>
    </lineage>
</organism>
<protein>
    <recommendedName>
        <fullName evidence="3">DUF1294 domain-containing protein</fullName>
    </recommendedName>
</protein>
<keyword evidence="1" id="KW-0812">Transmembrane</keyword>
<sequence>MNAWFFSFGLPFLILGALLGGGLYALFASMMYSYLKDNYSDALPPRIDVFLNDYEAMGGFMAGIWYAQRTGGWKRIESRVWRYFFVATQSLGLFAMLCCVAFCAAFLFMPR</sequence>
<gene>
    <name evidence="2" type="ORF">ABHF33_00225</name>
</gene>
<evidence type="ECO:0008006" key="3">
    <source>
        <dbReference type="Google" id="ProtNLM"/>
    </source>
</evidence>
<reference evidence="2" key="1">
    <citation type="submission" date="2024-05" db="EMBL/GenBank/DDBJ databases">
        <authorList>
            <person name="Yang L."/>
            <person name="Pan L."/>
        </authorList>
    </citation>
    <scope>NUCLEOTIDE SEQUENCE</scope>
    <source>
        <strain evidence="2">FCG-7</strain>
    </source>
</reference>
<feature type="transmembrane region" description="Helical" evidence="1">
    <location>
        <begin position="6"/>
        <end position="27"/>
    </location>
</feature>
<name>A0AAU7FA53_9NEIS</name>
<keyword evidence="1" id="KW-1133">Transmembrane helix</keyword>
<evidence type="ECO:0000256" key="1">
    <source>
        <dbReference type="SAM" id="Phobius"/>
    </source>
</evidence>
<dbReference type="AlphaFoldDB" id="A0AAU7FA53"/>
<dbReference type="RefSeq" id="WP_348945080.1">
    <property type="nucleotide sequence ID" value="NZ_CP157355.1"/>
</dbReference>
<proteinExistence type="predicted"/>
<dbReference type="EMBL" id="CP157355">
    <property type="protein sequence ID" value="XBM00744.1"/>
    <property type="molecule type" value="Genomic_DNA"/>
</dbReference>
<dbReference type="KEGG" id="cmav:ABHF33_00225"/>
<evidence type="ECO:0000313" key="2">
    <source>
        <dbReference type="EMBL" id="XBM00744.1"/>
    </source>
</evidence>
<keyword evidence="1" id="KW-0472">Membrane</keyword>
<accession>A0AAU7FA53</accession>